<comment type="subcellular location">
    <subcellularLocation>
        <location evidence="1">Secreted</location>
    </subcellularLocation>
</comment>
<dbReference type="GO" id="GO:0016788">
    <property type="term" value="F:hydrolase activity, acting on ester bonds"/>
    <property type="evidence" value="ECO:0007669"/>
    <property type="project" value="InterPro"/>
</dbReference>
<proteinExistence type="inferred from homology"/>
<evidence type="ECO:0000256" key="5">
    <source>
        <dbReference type="ARBA" id="ARBA00022801"/>
    </source>
</evidence>
<name>A0A8B8LA18_ABRPR</name>
<dbReference type="GO" id="GO:0005576">
    <property type="term" value="C:extracellular region"/>
    <property type="evidence" value="ECO:0007669"/>
    <property type="project" value="UniProtKB-SubCell"/>
</dbReference>
<dbReference type="PANTHER" id="PTHR45650:SF33">
    <property type="entry name" value="TRIACYLGLYCEROL LIPASE"/>
    <property type="match status" value="1"/>
</dbReference>
<dbReference type="KEGG" id="aprc:113862669"/>
<feature type="signal peptide" evidence="8">
    <location>
        <begin position="1"/>
        <end position="27"/>
    </location>
</feature>
<sequence>MGWETKAWLVMPLLFLATNYMQHCVYGESQVPCLFIFGDSLCDSGNNNHLQTSSKANYKPYGIDFPNGPTGRFNNGRTVIDIITQLLGFENFIPPFANTSGSDVLKGVNYASAGAGIRVETGSHTGTIISFGSQLTNHGVIVSQIATKLGSPEKARQYLNKCLYYLDIGSNDYINNYFLPLFYPTSQIYSPEEYAEALIEELSLDLMALRDLGARKFVLVGMGLLGCTVNAIITHGTNGSCVQEENAAAFIFNSKLKSLVDFYNNKFSSNSKFIFINSTSEADSYSRGFISDAACCLSGSSGGCIPDQRPCNNRNEYVFWDEFHPTEAWNKLIATISYNSTSNPAFTYPMDIMHLVEQEIKMELLINEPTSQLSAPE</sequence>
<reference evidence="9" key="1">
    <citation type="journal article" date="2019" name="Toxins">
        <title>Detection of Abrin-Like and Prepropulchellin-Like Toxin Genes and Transcripts Using Whole Genome Sequencing and Full-Length Transcript Sequencing of Abrus precatorius.</title>
        <authorList>
            <person name="Hovde B.T."/>
            <person name="Daligault H.E."/>
            <person name="Hanschen E.R."/>
            <person name="Kunde Y.A."/>
            <person name="Johnson M.B."/>
            <person name="Starkenburg S.R."/>
            <person name="Johnson S.L."/>
        </authorList>
    </citation>
    <scope>NUCLEOTIDE SEQUENCE [LARGE SCALE GENOMIC DNA]</scope>
</reference>
<dbReference type="AlphaFoldDB" id="A0A8B8LA18"/>
<dbReference type="CDD" id="cd01837">
    <property type="entry name" value="SGNH_plant_lipase_like"/>
    <property type="match status" value="1"/>
</dbReference>
<dbReference type="Gene3D" id="3.40.50.1110">
    <property type="entry name" value="SGNH hydrolase"/>
    <property type="match status" value="1"/>
</dbReference>
<accession>A0A8B8LA18</accession>
<evidence type="ECO:0000256" key="1">
    <source>
        <dbReference type="ARBA" id="ARBA00004613"/>
    </source>
</evidence>
<dbReference type="InterPro" id="IPR051238">
    <property type="entry name" value="GDSL_esterase/lipase"/>
</dbReference>
<evidence type="ECO:0000256" key="6">
    <source>
        <dbReference type="ARBA" id="ARBA00022963"/>
    </source>
</evidence>
<comment type="similarity">
    <text evidence="2">Belongs to the 'GDSL' lipolytic enzyme family.</text>
</comment>
<keyword evidence="9" id="KW-1185">Reference proteome</keyword>
<feature type="chain" id="PRO_5034989812" evidence="8">
    <location>
        <begin position="28"/>
        <end position="377"/>
    </location>
</feature>
<evidence type="ECO:0000256" key="7">
    <source>
        <dbReference type="ARBA" id="ARBA00023098"/>
    </source>
</evidence>
<dbReference type="Proteomes" id="UP000694853">
    <property type="component" value="Unplaced"/>
</dbReference>
<keyword evidence="7" id="KW-0443">Lipid metabolism</keyword>
<dbReference type="InterPro" id="IPR036514">
    <property type="entry name" value="SGNH_hydro_sf"/>
</dbReference>
<dbReference type="RefSeq" id="XP_027351589.1">
    <property type="nucleotide sequence ID" value="XM_027495788.1"/>
</dbReference>
<dbReference type="GeneID" id="113862669"/>
<keyword evidence="3" id="KW-0964">Secreted</keyword>
<reference evidence="10" key="2">
    <citation type="submission" date="2025-08" db="UniProtKB">
        <authorList>
            <consortium name="RefSeq"/>
        </authorList>
    </citation>
    <scope>IDENTIFICATION</scope>
    <source>
        <tissue evidence="10">Young leaves</tissue>
    </source>
</reference>
<organism evidence="9 10">
    <name type="scientific">Abrus precatorius</name>
    <name type="common">Indian licorice</name>
    <name type="synonym">Glycine abrus</name>
    <dbReference type="NCBI Taxonomy" id="3816"/>
    <lineage>
        <taxon>Eukaryota</taxon>
        <taxon>Viridiplantae</taxon>
        <taxon>Streptophyta</taxon>
        <taxon>Embryophyta</taxon>
        <taxon>Tracheophyta</taxon>
        <taxon>Spermatophyta</taxon>
        <taxon>Magnoliopsida</taxon>
        <taxon>eudicotyledons</taxon>
        <taxon>Gunneridae</taxon>
        <taxon>Pentapetalae</taxon>
        <taxon>rosids</taxon>
        <taxon>fabids</taxon>
        <taxon>Fabales</taxon>
        <taxon>Fabaceae</taxon>
        <taxon>Papilionoideae</taxon>
        <taxon>50 kb inversion clade</taxon>
        <taxon>NPAAA clade</taxon>
        <taxon>indigoferoid/millettioid clade</taxon>
        <taxon>Abreae</taxon>
        <taxon>Abrus</taxon>
    </lineage>
</organism>
<keyword evidence="4 8" id="KW-0732">Signal</keyword>
<evidence type="ECO:0000256" key="8">
    <source>
        <dbReference type="SAM" id="SignalP"/>
    </source>
</evidence>
<evidence type="ECO:0000256" key="3">
    <source>
        <dbReference type="ARBA" id="ARBA00022525"/>
    </source>
</evidence>
<keyword evidence="6" id="KW-0442">Lipid degradation</keyword>
<dbReference type="GO" id="GO:0016042">
    <property type="term" value="P:lipid catabolic process"/>
    <property type="evidence" value="ECO:0007669"/>
    <property type="project" value="UniProtKB-KW"/>
</dbReference>
<dbReference type="InterPro" id="IPR001087">
    <property type="entry name" value="GDSL"/>
</dbReference>
<evidence type="ECO:0000256" key="4">
    <source>
        <dbReference type="ARBA" id="ARBA00022729"/>
    </source>
</evidence>
<dbReference type="PANTHER" id="PTHR45650">
    <property type="entry name" value="GDSL-LIKE LIPASE/ACYLHYDROLASE-RELATED"/>
    <property type="match status" value="1"/>
</dbReference>
<evidence type="ECO:0000313" key="9">
    <source>
        <dbReference type="Proteomes" id="UP000694853"/>
    </source>
</evidence>
<gene>
    <name evidence="10" type="primary">LOC113862669</name>
</gene>
<evidence type="ECO:0000313" key="10">
    <source>
        <dbReference type="RefSeq" id="XP_027351589.1"/>
    </source>
</evidence>
<keyword evidence="5" id="KW-0378">Hydrolase</keyword>
<dbReference type="OrthoDB" id="1683520at2759"/>
<evidence type="ECO:0000256" key="2">
    <source>
        <dbReference type="ARBA" id="ARBA00008668"/>
    </source>
</evidence>
<dbReference type="InterPro" id="IPR035669">
    <property type="entry name" value="SGNH_plant_lipase-like"/>
</dbReference>
<dbReference type="Pfam" id="PF00657">
    <property type="entry name" value="Lipase_GDSL"/>
    <property type="match status" value="1"/>
</dbReference>
<protein>
    <submittedName>
        <fullName evidence="10">GDSL esterase/lipase At1g29670-like isoform X1</fullName>
    </submittedName>
</protein>